<reference evidence="9" key="2">
    <citation type="journal article" date="2018" name="Elife">
        <title>Firefly genomes illuminate parallel origins of bioluminescence in beetles.</title>
        <authorList>
            <person name="Fallon T.R."/>
            <person name="Lower S.E."/>
            <person name="Chang C.H."/>
            <person name="Bessho-Uehara M."/>
            <person name="Martin G.J."/>
            <person name="Bewick A.J."/>
            <person name="Behringer M."/>
            <person name="Debat H.J."/>
            <person name="Wong I."/>
            <person name="Day J.C."/>
            <person name="Suvorov A."/>
            <person name="Silva C.J."/>
            <person name="Stanger-Hall K.F."/>
            <person name="Hall D.W."/>
            <person name="Schmitz R.J."/>
            <person name="Nelson D.R."/>
            <person name="Lewis S.M."/>
            <person name="Shigenobu S."/>
            <person name="Bybee S.M."/>
            <person name="Larracuente A.M."/>
            <person name="Oba Y."/>
            <person name="Weng J.K."/>
        </authorList>
    </citation>
    <scope>NUCLEOTIDE SEQUENCE</scope>
    <source>
        <strain evidence="9">NJ-2016</strain>
    </source>
</reference>
<dbReference type="Gene3D" id="3.30.1360.60">
    <property type="entry name" value="Glucose permease domain IIB"/>
    <property type="match status" value="1"/>
</dbReference>
<feature type="active site" description="Phosphocysteine intermediate; for EIIB activity" evidence="6">
    <location>
        <position position="42"/>
    </location>
</feature>
<proteinExistence type="predicted"/>
<protein>
    <submittedName>
        <fullName evidence="8">PTS system, N-acetylglucosamine-specific IIBC component</fullName>
    </submittedName>
</protein>
<evidence type="ECO:0000313" key="11">
    <source>
        <dbReference type="Proteomes" id="UP000239250"/>
    </source>
</evidence>
<keyword evidence="3" id="KW-0808">Transferase</keyword>
<evidence type="ECO:0000259" key="7">
    <source>
        <dbReference type="PROSITE" id="PS51098"/>
    </source>
</evidence>
<dbReference type="EMBL" id="CP024963">
    <property type="protein sequence ID" value="ATZ17507.1"/>
    <property type="molecule type" value="Genomic_DNA"/>
</dbReference>
<reference evidence="8 10" key="1">
    <citation type="submission" date="2017-11" db="EMBL/GenBank/DDBJ databases">
        <title>Genome sequence of Entomoplasma luminosum PIMN-1 (ATCC 49195).</title>
        <authorList>
            <person name="Lo W.-S."/>
            <person name="Gasparich G.E."/>
            <person name="Kuo C.-H."/>
        </authorList>
    </citation>
    <scope>NUCLEOTIDE SEQUENCE [LARGE SCALE GENOMIC DNA]</scope>
    <source>
        <strain evidence="8 10">PIMN-1</strain>
    </source>
</reference>
<dbReference type="KEGG" id="elj:ELUMI_v1c07850"/>
<dbReference type="RefSeq" id="WP_025734856.1">
    <property type="nucleotide sequence ID" value="NZ_CP024963.1"/>
</dbReference>
<dbReference type="GO" id="GO:0015764">
    <property type="term" value="P:N-acetylglucosamine transport"/>
    <property type="evidence" value="ECO:0007669"/>
    <property type="project" value="TreeGrafter"/>
</dbReference>
<evidence type="ECO:0000313" key="8">
    <source>
        <dbReference type="EMBL" id="ATZ17507.1"/>
    </source>
</evidence>
<dbReference type="InterPro" id="IPR036878">
    <property type="entry name" value="Glu_permease_IIB"/>
</dbReference>
<dbReference type="EMBL" id="CP027019">
    <property type="protein sequence ID" value="AVP49318.1"/>
    <property type="molecule type" value="Genomic_DNA"/>
</dbReference>
<evidence type="ECO:0000256" key="1">
    <source>
        <dbReference type="ARBA" id="ARBA00022448"/>
    </source>
</evidence>
<evidence type="ECO:0000256" key="5">
    <source>
        <dbReference type="ARBA" id="ARBA00022777"/>
    </source>
</evidence>
<evidence type="ECO:0000256" key="3">
    <source>
        <dbReference type="ARBA" id="ARBA00022679"/>
    </source>
</evidence>
<dbReference type="Proteomes" id="UP000239250">
    <property type="component" value="Chromosome"/>
</dbReference>
<dbReference type="GO" id="GO:0016301">
    <property type="term" value="F:kinase activity"/>
    <property type="evidence" value="ECO:0007669"/>
    <property type="project" value="UniProtKB-KW"/>
</dbReference>
<dbReference type="GO" id="GO:0009401">
    <property type="term" value="P:phosphoenolpyruvate-dependent sugar phosphotransferase system"/>
    <property type="evidence" value="ECO:0007669"/>
    <property type="project" value="UniProtKB-KW"/>
</dbReference>
<gene>
    <name evidence="9" type="ORF">C5T88_01850</name>
    <name evidence="8" type="ORF">ELUMI_v1c07850</name>
</gene>
<keyword evidence="5" id="KW-0418">Kinase</keyword>
<dbReference type="Proteomes" id="UP000232063">
    <property type="component" value="Chromosome"/>
</dbReference>
<dbReference type="PROSITE" id="PS51098">
    <property type="entry name" value="PTS_EIIB_TYPE_1"/>
    <property type="match status" value="1"/>
</dbReference>
<evidence type="ECO:0000313" key="10">
    <source>
        <dbReference type="Proteomes" id="UP000232063"/>
    </source>
</evidence>
<dbReference type="OrthoDB" id="95772at2"/>
<dbReference type="AlphaFoldDB" id="A0A2K8NUR6"/>
<evidence type="ECO:0000313" key="9">
    <source>
        <dbReference type="EMBL" id="AVP49318.1"/>
    </source>
</evidence>
<dbReference type="GO" id="GO:0005886">
    <property type="term" value="C:plasma membrane"/>
    <property type="evidence" value="ECO:0007669"/>
    <property type="project" value="TreeGrafter"/>
</dbReference>
<dbReference type="InterPro" id="IPR050429">
    <property type="entry name" value="PTS_Glucose_EIICBA"/>
</dbReference>
<dbReference type="SUPFAM" id="SSF55604">
    <property type="entry name" value="Glucose permease domain IIB"/>
    <property type="match status" value="1"/>
</dbReference>
<keyword evidence="1" id="KW-0813">Transport</keyword>
<keyword evidence="4" id="KW-0598">Phosphotransferase system</keyword>
<evidence type="ECO:0000256" key="2">
    <source>
        <dbReference type="ARBA" id="ARBA00022597"/>
    </source>
</evidence>
<dbReference type="Pfam" id="PF00367">
    <property type="entry name" value="PTS_EIIB"/>
    <property type="match status" value="1"/>
</dbReference>
<dbReference type="InterPro" id="IPR001996">
    <property type="entry name" value="PTS_IIB_1"/>
</dbReference>
<feature type="domain" description="PTS EIIB type-1" evidence="7">
    <location>
        <begin position="20"/>
        <end position="99"/>
    </location>
</feature>
<evidence type="ECO:0000256" key="4">
    <source>
        <dbReference type="ARBA" id="ARBA00022683"/>
    </source>
</evidence>
<accession>A0A2K8NUR6</accession>
<name>A0A2K8NUR6_9MOLU</name>
<reference evidence="11" key="3">
    <citation type="submission" date="2018-02" db="EMBL/GenBank/DDBJ databases">
        <title>Firefly genomes illuminate parallel origins of bioluminescence in beetles.</title>
        <authorList>
            <person name="Fallon T.R."/>
            <person name="Lower S.E.S."/>
            <person name="Behringer M."/>
            <person name="Weng J.-K."/>
        </authorList>
    </citation>
    <scope>NUCLEOTIDE SEQUENCE [LARGE SCALE GENOMIC DNA]</scope>
</reference>
<dbReference type="GO" id="GO:0090563">
    <property type="term" value="F:protein-phosphocysteine-sugar phosphotransferase activity"/>
    <property type="evidence" value="ECO:0007669"/>
    <property type="project" value="TreeGrafter"/>
</dbReference>
<organism evidence="8 10">
    <name type="scientific">Williamsoniiplasma luminosum</name>
    <dbReference type="NCBI Taxonomy" id="214888"/>
    <lineage>
        <taxon>Bacteria</taxon>
        <taxon>Bacillati</taxon>
        <taxon>Mycoplasmatota</taxon>
        <taxon>Mollicutes</taxon>
        <taxon>Entomoplasmatales</taxon>
        <taxon>Williamsoniiplasma</taxon>
    </lineage>
</organism>
<dbReference type="PANTHER" id="PTHR30009">
    <property type="entry name" value="CYTOCHROME C-TYPE SYNTHESIS PROTEIN AND PTS TRANSMEMBRANE COMPONENT"/>
    <property type="match status" value="1"/>
</dbReference>
<keyword evidence="10" id="KW-1185">Reference proteome</keyword>
<dbReference type="InterPro" id="IPR018113">
    <property type="entry name" value="PTrfase_EIIB_Cys"/>
</dbReference>
<sequence>MGLFSRKDKDKEPKVKVNKSLIKAQAIVDAIGKDNFITIDNCASRLRLTLKDNKSVDDAKIKAAGTFGLVRLGDSALQIVIGGDVEHVTNEVRNLVEHK</sequence>
<dbReference type="GO" id="GO:0008982">
    <property type="term" value="F:protein-N(PI)-phosphohistidine-sugar phosphotransferase activity"/>
    <property type="evidence" value="ECO:0007669"/>
    <property type="project" value="InterPro"/>
</dbReference>
<evidence type="ECO:0000256" key="6">
    <source>
        <dbReference type="PROSITE-ProRule" id="PRU00421"/>
    </source>
</evidence>
<dbReference type="PANTHER" id="PTHR30009:SF4">
    <property type="entry name" value="PTS SYSTEM N-ACETYLGLUCOSAMINE-SPECIFIC EIICBA COMPONENT"/>
    <property type="match status" value="1"/>
</dbReference>
<keyword evidence="2" id="KW-0762">Sugar transport</keyword>